<protein>
    <submittedName>
        <fullName evidence="2">Kinetochore protein mis13</fullName>
    </submittedName>
</protein>
<feature type="compositionally biased region" description="Polar residues" evidence="1">
    <location>
        <begin position="205"/>
        <end position="226"/>
    </location>
</feature>
<sequence length="606" mass="65374">MTRTLTAVPMLPSQSQAKRKVPNDDSSNPLINAAKRAKREGKASSSKRKLLGAEEQPGGMLIVRAPPTHPPPAKPPSKKFRADTPAGPDVSDLQLEKDVRAMDDETDRLRRTSRAHTTIDNVASSSSSSLNPSFQFPVNGKSRVTITDTSVLLPADETPQIQRNKRLREGAMAAIGNGRADSSPASGSEGGRHRRKSSIGRGKRISTSFETTGVITQPHGSVSDSSFYKHIDSDLPDSERVRQLLIWCSSRAASQPTASSSSSNIPDPPPLSSQAQQVLKTLQDDVVRMLAERRIDLSLFGPPSTENAMQVEQKENAQNVTNRAWEVTYGCHIQRATEEEEAWKKVGYHYEAYVKNTKAGVERLKTARSPSASTPSAKAQGKQRARDPPGHDQWSPREHELPEQFQAGVHLARRVLDTSPSSTPDASSSSHPPMPKPKPPLEQALLSRLPSVEFKLDHLHVLASSARTTAEVAAQALDWRFALLSRGVAGRSGGLPRPTKDGGADILGTYVRTANPTASSSSTTPDPVQLMRALARVDAERPPAMVGDAARRAAREVQRVEESGGVGVLGERRLTAVGLGAGTTPRKAPGTPRKARGGTPGRERER</sequence>
<evidence type="ECO:0000256" key="1">
    <source>
        <dbReference type="SAM" id="MobiDB-lite"/>
    </source>
</evidence>
<feature type="compositionally biased region" description="Basic residues" evidence="1">
    <location>
        <begin position="35"/>
        <end position="50"/>
    </location>
</feature>
<feature type="compositionally biased region" description="Low complexity" evidence="1">
    <location>
        <begin position="367"/>
        <end position="379"/>
    </location>
</feature>
<reference evidence="2" key="1">
    <citation type="submission" date="2018-04" db="EMBL/GenBank/DDBJ databases">
        <title>Whole genome sequencing of Hypsizygus marmoreus.</title>
        <authorList>
            <person name="Choi I.-G."/>
            <person name="Min B."/>
            <person name="Kim J.-G."/>
            <person name="Kim S."/>
            <person name="Oh Y.-L."/>
            <person name="Kong W.-S."/>
            <person name="Park H."/>
            <person name="Jeong J."/>
            <person name="Song E.-S."/>
        </authorList>
    </citation>
    <scope>NUCLEOTIDE SEQUENCE [LARGE SCALE GENOMIC DNA]</scope>
    <source>
        <strain evidence="2">51987-8</strain>
    </source>
</reference>
<feature type="region of interest" description="Disordered" evidence="1">
    <location>
        <begin position="365"/>
        <end position="397"/>
    </location>
</feature>
<dbReference type="GO" id="GO:0051301">
    <property type="term" value="P:cell division"/>
    <property type="evidence" value="ECO:0007669"/>
    <property type="project" value="InterPro"/>
</dbReference>
<feature type="compositionally biased region" description="Basic and acidic residues" evidence="1">
    <location>
        <begin position="384"/>
        <end position="397"/>
    </location>
</feature>
<dbReference type="Proteomes" id="UP000076154">
    <property type="component" value="Unassembled WGS sequence"/>
</dbReference>
<proteinExistence type="predicted"/>
<dbReference type="AlphaFoldDB" id="A0A369KAI1"/>
<dbReference type="GO" id="GO:0007059">
    <property type="term" value="P:chromosome segregation"/>
    <property type="evidence" value="ECO:0007669"/>
    <property type="project" value="InterPro"/>
</dbReference>
<comment type="caution">
    <text evidence="2">The sequence shown here is derived from an EMBL/GenBank/DDBJ whole genome shotgun (WGS) entry which is preliminary data.</text>
</comment>
<dbReference type="InterPro" id="IPR013218">
    <property type="entry name" value="Dsn1/Mis13"/>
</dbReference>
<evidence type="ECO:0000313" key="3">
    <source>
        <dbReference type="Proteomes" id="UP000076154"/>
    </source>
</evidence>
<dbReference type="InParanoid" id="A0A369KAI1"/>
<feature type="region of interest" description="Disordered" evidence="1">
    <location>
        <begin position="417"/>
        <end position="441"/>
    </location>
</feature>
<dbReference type="STRING" id="39966.A0A369KAI1"/>
<feature type="region of interest" description="Disordered" evidence="1">
    <location>
        <begin position="174"/>
        <end position="228"/>
    </location>
</feature>
<dbReference type="PANTHER" id="PTHR14778">
    <property type="entry name" value="KINETOCHORE-ASSOCIATED PROTEIN DSN1 HOMOLOG"/>
    <property type="match status" value="1"/>
</dbReference>
<keyword evidence="3" id="KW-1185">Reference proteome</keyword>
<organism evidence="2 3">
    <name type="scientific">Hypsizygus marmoreus</name>
    <name type="common">White beech mushroom</name>
    <name type="synonym">Agaricus marmoreus</name>
    <dbReference type="NCBI Taxonomy" id="39966"/>
    <lineage>
        <taxon>Eukaryota</taxon>
        <taxon>Fungi</taxon>
        <taxon>Dikarya</taxon>
        <taxon>Basidiomycota</taxon>
        <taxon>Agaricomycotina</taxon>
        <taxon>Agaricomycetes</taxon>
        <taxon>Agaricomycetidae</taxon>
        <taxon>Agaricales</taxon>
        <taxon>Tricholomatineae</taxon>
        <taxon>Lyophyllaceae</taxon>
        <taxon>Hypsizygus</taxon>
    </lineage>
</organism>
<feature type="compositionally biased region" description="Low complexity" evidence="1">
    <location>
        <begin position="419"/>
        <end position="431"/>
    </location>
</feature>
<dbReference type="EMBL" id="LUEZ02000003">
    <property type="protein sequence ID" value="RDB30918.1"/>
    <property type="molecule type" value="Genomic_DNA"/>
</dbReference>
<gene>
    <name evidence="2" type="primary">mis13</name>
    <name evidence="2" type="ORF">Hypma_004883</name>
</gene>
<feature type="region of interest" description="Disordered" evidence="1">
    <location>
        <begin position="576"/>
        <end position="606"/>
    </location>
</feature>
<dbReference type="GO" id="GO:0000444">
    <property type="term" value="C:MIS12/MIND type complex"/>
    <property type="evidence" value="ECO:0007669"/>
    <property type="project" value="InterPro"/>
</dbReference>
<accession>A0A369KAI1</accession>
<evidence type="ECO:0000313" key="2">
    <source>
        <dbReference type="EMBL" id="RDB30918.1"/>
    </source>
</evidence>
<dbReference type="Pfam" id="PF08202">
    <property type="entry name" value="MIS13"/>
    <property type="match status" value="1"/>
</dbReference>
<name>A0A369KAI1_HYPMA</name>
<dbReference type="OrthoDB" id="3364649at2759"/>
<feature type="compositionally biased region" description="Basic residues" evidence="1">
    <location>
        <begin position="192"/>
        <end position="204"/>
    </location>
</feature>
<dbReference type="PANTHER" id="PTHR14778:SF2">
    <property type="entry name" value="KINETOCHORE-ASSOCIATED PROTEIN DSN1 HOMOLOG"/>
    <property type="match status" value="1"/>
</dbReference>
<feature type="region of interest" description="Disordered" evidence="1">
    <location>
        <begin position="1"/>
        <end position="93"/>
    </location>
</feature>